<evidence type="ECO:0000256" key="2">
    <source>
        <dbReference type="ARBA" id="ARBA00022694"/>
    </source>
</evidence>
<evidence type="ECO:0000259" key="5">
    <source>
        <dbReference type="Pfam" id="PF25151"/>
    </source>
</evidence>
<dbReference type="Proteomes" id="UP000515153">
    <property type="component" value="Unplaced"/>
</dbReference>
<gene>
    <name evidence="7" type="ORF">PgNI_04519</name>
</gene>
<dbReference type="Pfam" id="PF10350">
    <property type="entry name" value="DUF2428"/>
    <property type="match status" value="1"/>
</dbReference>
<dbReference type="Pfam" id="PF26523">
    <property type="entry name" value="Trm732_C"/>
    <property type="match status" value="1"/>
</dbReference>
<dbReference type="KEGG" id="pgri:PgNI_04519"/>
<feature type="domain" description="DUF2428" evidence="3">
    <location>
        <begin position="650"/>
        <end position="901"/>
    </location>
</feature>
<reference evidence="7" key="3">
    <citation type="submission" date="2025-08" db="UniProtKB">
        <authorList>
            <consortium name="RefSeq"/>
        </authorList>
    </citation>
    <scope>IDENTIFICATION</scope>
    <source>
        <strain evidence="7">NI907</strain>
    </source>
</reference>
<name>A0A6P8BD23_PYRGI</name>
<keyword evidence="2" id="KW-0819">tRNA processing</keyword>
<evidence type="ECO:0008006" key="8">
    <source>
        <dbReference type="Google" id="ProtNLM"/>
    </source>
</evidence>
<reference evidence="7" key="2">
    <citation type="submission" date="2019-10" db="EMBL/GenBank/DDBJ databases">
        <authorList>
            <consortium name="NCBI Genome Project"/>
        </authorList>
    </citation>
    <scope>NUCLEOTIDE SEQUENCE</scope>
    <source>
        <strain evidence="7">NI907</strain>
    </source>
</reference>
<evidence type="ECO:0000313" key="7">
    <source>
        <dbReference type="RefSeq" id="XP_030985075.1"/>
    </source>
</evidence>
<comment type="similarity">
    <text evidence="1">Belongs to the THADA family.</text>
</comment>
<organism evidence="6 7">
    <name type="scientific">Pyricularia grisea</name>
    <name type="common">Crabgrass-specific blast fungus</name>
    <name type="synonym">Magnaporthe grisea</name>
    <dbReference type="NCBI Taxonomy" id="148305"/>
    <lineage>
        <taxon>Eukaryota</taxon>
        <taxon>Fungi</taxon>
        <taxon>Dikarya</taxon>
        <taxon>Ascomycota</taxon>
        <taxon>Pezizomycotina</taxon>
        <taxon>Sordariomycetes</taxon>
        <taxon>Sordariomycetidae</taxon>
        <taxon>Magnaporthales</taxon>
        <taxon>Pyriculariaceae</taxon>
        <taxon>Pyricularia</taxon>
    </lineage>
</organism>
<reference evidence="7" key="1">
    <citation type="journal article" date="2019" name="Mol. Biol. Evol.">
        <title>Blast fungal genomes show frequent chromosomal changes, gene gains and losses, and effector gene turnover.</title>
        <authorList>
            <person name="Gomez Luciano L.B."/>
            <person name="Jason Tsai I."/>
            <person name="Chuma I."/>
            <person name="Tosa Y."/>
            <person name="Chen Y.H."/>
            <person name="Li J.Y."/>
            <person name="Li M.Y."/>
            <person name="Jade Lu M.Y."/>
            <person name="Nakayashiki H."/>
            <person name="Li W.H."/>
        </authorList>
    </citation>
    <scope>NUCLEOTIDE SEQUENCE</scope>
    <source>
        <strain evidence="7">NI907</strain>
    </source>
</reference>
<dbReference type="OrthoDB" id="73997at2759"/>
<feature type="domain" description="tRNA (32-2'-O)-methyltransferase regulator THADA-like TPR repeats region" evidence="4">
    <location>
        <begin position="239"/>
        <end position="487"/>
    </location>
</feature>
<feature type="domain" description="tRNA (32-2'-O)-methyltransferase regulator THADA-like C-terminal TPR repeats region" evidence="5">
    <location>
        <begin position="903"/>
        <end position="1053"/>
    </location>
</feature>
<evidence type="ECO:0000256" key="1">
    <source>
        <dbReference type="ARBA" id="ARBA00010409"/>
    </source>
</evidence>
<dbReference type="Pfam" id="PF25150">
    <property type="entry name" value="TPR_Trm732"/>
    <property type="match status" value="1"/>
</dbReference>
<dbReference type="Pfam" id="PF25151">
    <property type="entry name" value="TPR_Trm732_C"/>
    <property type="match status" value="1"/>
</dbReference>
<dbReference type="GO" id="GO:0030488">
    <property type="term" value="P:tRNA methylation"/>
    <property type="evidence" value="ECO:0007669"/>
    <property type="project" value="TreeGrafter"/>
</dbReference>
<proteinExistence type="inferred from homology"/>
<keyword evidence="6" id="KW-1185">Reference proteome</keyword>
<dbReference type="GO" id="GO:0005829">
    <property type="term" value="C:cytosol"/>
    <property type="evidence" value="ECO:0007669"/>
    <property type="project" value="TreeGrafter"/>
</dbReference>
<dbReference type="GeneID" id="41959473"/>
<dbReference type="InterPro" id="IPR056843">
    <property type="entry name" value="THADA-like_TPR"/>
</dbReference>
<evidence type="ECO:0000259" key="4">
    <source>
        <dbReference type="Pfam" id="PF25150"/>
    </source>
</evidence>
<dbReference type="InterPro" id="IPR019442">
    <property type="entry name" value="THADA/TRM732_DUF2428"/>
</dbReference>
<evidence type="ECO:0000259" key="3">
    <source>
        <dbReference type="Pfam" id="PF10350"/>
    </source>
</evidence>
<dbReference type="InterPro" id="IPR051954">
    <property type="entry name" value="tRNA_methyltransferase_THADA"/>
</dbReference>
<dbReference type="InterPro" id="IPR016024">
    <property type="entry name" value="ARM-type_fold"/>
</dbReference>
<dbReference type="PANTHER" id="PTHR14387">
    <property type="entry name" value="THADA/DEATH RECEPTOR INTERACTING PROTEIN"/>
    <property type="match status" value="1"/>
</dbReference>
<evidence type="ECO:0000313" key="6">
    <source>
        <dbReference type="Proteomes" id="UP000515153"/>
    </source>
</evidence>
<sequence length="1564" mass="172238">MAETNQQPDLGDPQVNANSLISWLEEQPESELVARSQDLYDQLLFGASQPRHSSVLACTKLCGFVQHCTKSRHAVVQEWAFSEPTAMKLFDFYIEWNEKDQHRSMKLVLDLLTVLTGQNPDKKTAASIRRHMLINLVSIITRQSTRPLVKSCINSLNHLFVRSVYKLEDIANTYREVEPAVASLSDLELWRRFCSALVSWMYLHYVCSVAGKFIVTVFRALRDLAQAGPESSSLRELTVETWLDWLHEELRANPAILENIKLYIFVPLFKTDRPRSLELLDILNRPPTEKASRSDDNELDMDAILRLAALEVGKKSGLVEDPGSSSLQKSSKYIVLDVKVMESVLSHPSPRIRLLALSLLATSPSSTKPYPAEALSLLKTHLPAYHSDPGAGFRQEALVYTKTMIQRIKGTITAGQKAVAGTTSGSDKALPKNAAAKVAVSQEIIQEHESFSKWYMSFLLGELVPTASYQRHITALRAIVQVLNFGKELCGNSIFLDYSWIRSILDLVVDPFSDVRETSISLLMLAPREDVEALVQTGPDSSKKLVDLVRDFRVQAAAMASRTGRADHGDGSARLQGLLCSWATSLDQQLDILNRTIADIDMKLAVAKRDIALAVVEHPVHGDFASISCAWEVLSKAKYSAEDLERLVPIQHRVVECSKEIWNVVKPILCDDSPEGHLPQEMEESQGLDTKGLLSYSFRAIHESSSNETLLLLFSNTMRLIIAPLRFSRVKGTLCPPGDIFKQIGNLTFEQLSSLRHRGAFSTVSLTFVTCCQLVEDPSVTSPDAPAEETLLFSWYKGTLDCIFAQVSTTRRSAGIPALMTGILAANASRPSFDEVISELGEIAQRPARVAETDGSNLPQVHALNCIKDVFKSSLLSVRAEKYLPTFLRVATNSLRSELWAIRNCGLLLLRSVIDSLLGNADSKALLEAGWDGRTIRISYVKYSTLAGILVSLLQSGQEAQDTESQRRAAESVFPALDIIRRAGPPDSHRAQLYSLVSDYLASHLWHVREIAARTLSSFLVSMDHMAEISSLLEKAKNSANRLHGTLLSIKFLVEKENLGSDMIASLSSEIESIADLELYQRCPQVQAVHLDLFCLLLRRSSSHIDSHSGSSISPLANKNHPALILDMAQSTPDASLLRIQCGLEAVQRVTQVGNPDQLRDAVLEMCAVDTNAAARMIDAVPDLWKTASDAKVTSQLCHTYIYIAMRNRDEEVRVALLNNIAATLESLVSAHELDLLPASQDLSALWCTIQSCQMNPAIFQACLRTSGPMMAALCLHTGQDGVNQTLGHQLRSWSTIISEAGHDDNAFDTRESAALAIKSFTAAVGSWCATSQTETYLPLLLALYDTLNDDDEEIRDIGAAAAAPVLGKLLVPTEAAPQLLEHVVATMPTSKEFKSYVAHRLTGNSKIYPSMDQASATSKSLSSTTSPRDELRAALTFDESLFVIEEQNLFIDEVRETQRWVHALEALQVEPAGHDATIVSLKAWAVEGVEAVTNQAAHDTDGPLGWTSQPKVFAICCRYLLVAEAIARVFADEQVRSLLVACLDACRKAGVHGTLLDMATTAV</sequence>
<dbReference type="PANTHER" id="PTHR14387:SF0">
    <property type="entry name" value="DUF2428 DOMAIN-CONTAINING PROTEIN"/>
    <property type="match status" value="1"/>
</dbReference>
<dbReference type="InterPro" id="IPR056842">
    <property type="entry name" value="THADA-like_TPR_C"/>
</dbReference>
<dbReference type="RefSeq" id="XP_030985075.1">
    <property type="nucleotide sequence ID" value="XM_031124564.1"/>
</dbReference>
<accession>A0A6P8BD23</accession>
<protein>
    <recommendedName>
        <fullName evidence="8">DUF2428 domain-containing protein</fullName>
    </recommendedName>
</protein>
<dbReference type="SUPFAM" id="SSF48371">
    <property type="entry name" value="ARM repeat"/>
    <property type="match status" value="1"/>
</dbReference>